<name>A0AA38RYU4_9PEZI</name>
<dbReference type="EMBL" id="JANBVO010000015">
    <property type="protein sequence ID" value="KAJ9144935.1"/>
    <property type="molecule type" value="Genomic_DNA"/>
</dbReference>
<reference evidence="1" key="1">
    <citation type="submission" date="2022-07" db="EMBL/GenBank/DDBJ databases">
        <title>Fungi with potential for degradation of polypropylene.</title>
        <authorList>
            <person name="Gostincar C."/>
        </authorList>
    </citation>
    <scope>NUCLEOTIDE SEQUENCE</scope>
    <source>
        <strain evidence="1">EXF-13308</strain>
    </source>
</reference>
<gene>
    <name evidence="1" type="ORF">NKR23_g5736</name>
</gene>
<keyword evidence="2" id="KW-1185">Reference proteome</keyword>
<proteinExistence type="predicted"/>
<accession>A0AA38RYU4</accession>
<dbReference type="AlphaFoldDB" id="A0AA38RYU4"/>
<dbReference type="Proteomes" id="UP001174694">
    <property type="component" value="Unassembled WGS sequence"/>
</dbReference>
<evidence type="ECO:0000313" key="1">
    <source>
        <dbReference type="EMBL" id="KAJ9144935.1"/>
    </source>
</evidence>
<sequence>MPKKEWHGGVGFGQWARERHSGLILNLYGLMMDLECFILNTNGFIKNIDGFIRSLNDSILHLGRLVRNFDSLLLTVGVPATSRRVSFTGCYGAELVVLVSESQPHRLLGVTFAANPEALTPPAFGFRFVALDPPLFARDAASGASAVNHDEQS</sequence>
<protein>
    <submittedName>
        <fullName evidence="1">Uncharacterized protein</fullName>
    </submittedName>
</protein>
<evidence type="ECO:0000313" key="2">
    <source>
        <dbReference type="Proteomes" id="UP001174694"/>
    </source>
</evidence>
<organism evidence="1 2">
    <name type="scientific">Pleurostoma richardsiae</name>
    <dbReference type="NCBI Taxonomy" id="41990"/>
    <lineage>
        <taxon>Eukaryota</taxon>
        <taxon>Fungi</taxon>
        <taxon>Dikarya</taxon>
        <taxon>Ascomycota</taxon>
        <taxon>Pezizomycotina</taxon>
        <taxon>Sordariomycetes</taxon>
        <taxon>Sordariomycetidae</taxon>
        <taxon>Calosphaeriales</taxon>
        <taxon>Pleurostomataceae</taxon>
        <taxon>Pleurostoma</taxon>
    </lineage>
</organism>
<comment type="caution">
    <text evidence="1">The sequence shown here is derived from an EMBL/GenBank/DDBJ whole genome shotgun (WGS) entry which is preliminary data.</text>
</comment>